<accession>A0A2A2HNZ7</accession>
<protein>
    <submittedName>
        <fullName evidence="1">Uncharacterized protein</fullName>
    </submittedName>
</protein>
<dbReference type="RefSeq" id="WP_095645807.1">
    <property type="nucleotide sequence ID" value="NZ_LMVP01000531.1"/>
</dbReference>
<name>A0A2A2HNZ7_9EURY</name>
<evidence type="ECO:0000313" key="1">
    <source>
        <dbReference type="EMBL" id="PAV11072.1"/>
    </source>
</evidence>
<proteinExistence type="predicted"/>
<reference evidence="1 2" key="1">
    <citation type="journal article" date="2017" name="BMC Genomics">
        <title>Genomic analysis of methanogenic archaea reveals a shift towards energy conservation.</title>
        <authorList>
            <person name="Gilmore S.P."/>
            <person name="Henske J.K."/>
            <person name="Sexton J.A."/>
            <person name="Solomon K.V."/>
            <person name="Seppala S."/>
            <person name="Yoo J.I."/>
            <person name="Huyett L.M."/>
            <person name="Pressman A."/>
            <person name="Cogan J.Z."/>
            <person name="Kivenson V."/>
            <person name="Peng X."/>
            <person name="Tan Y."/>
            <person name="Valentine D.L."/>
            <person name="O'Malley M.A."/>
        </authorList>
    </citation>
    <scope>NUCLEOTIDE SEQUENCE [LARGE SCALE GENOMIC DNA]</scope>
    <source>
        <strain evidence="1 2">MC-15</strain>
    </source>
</reference>
<comment type="caution">
    <text evidence="1">The sequence shown here is derived from an EMBL/GenBank/DDBJ whole genome shotgun (WGS) entry which is preliminary data.</text>
</comment>
<organism evidence="1 2">
    <name type="scientific">Methanosarcina spelaei</name>
    <dbReference type="NCBI Taxonomy" id="1036679"/>
    <lineage>
        <taxon>Archaea</taxon>
        <taxon>Methanobacteriati</taxon>
        <taxon>Methanobacteriota</taxon>
        <taxon>Stenosarchaea group</taxon>
        <taxon>Methanomicrobia</taxon>
        <taxon>Methanosarcinales</taxon>
        <taxon>Methanosarcinaceae</taxon>
        <taxon>Methanosarcina</taxon>
    </lineage>
</organism>
<evidence type="ECO:0000313" key="2">
    <source>
        <dbReference type="Proteomes" id="UP000218164"/>
    </source>
</evidence>
<dbReference type="AlphaFoldDB" id="A0A2A2HNZ7"/>
<sequence length="67" mass="7959">MRLCGSKVERFWEVRLKGFKKAINTMMKMLFLWKAFERTASPLFCWDHGGPDQSLVRLSLFHIQARI</sequence>
<keyword evidence="2" id="KW-1185">Reference proteome</keyword>
<gene>
    <name evidence="1" type="ORF">ASJ81_11360</name>
</gene>
<dbReference type="EMBL" id="LMVP01000531">
    <property type="protein sequence ID" value="PAV11072.1"/>
    <property type="molecule type" value="Genomic_DNA"/>
</dbReference>
<dbReference type="Proteomes" id="UP000218164">
    <property type="component" value="Unassembled WGS sequence"/>
</dbReference>